<protein>
    <submittedName>
        <fullName evidence="1">Uncharacterized protein</fullName>
    </submittedName>
</protein>
<proteinExistence type="predicted"/>
<sequence length="92" mass="10414">MNAFGPWLPSRSTGTGLILITPPIYAVNLRSRLISKTQTCREKVGLDLPWVSAGKRARQKRDDGSGKAKYFWENKKPYTRECEETKITVGSR</sequence>
<dbReference type="EMBL" id="CM055747">
    <property type="protein sequence ID" value="KAJ7996666.1"/>
    <property type="molecule type" value="Genomic_DNA"/>
</dbReference>
<dbReference type="Proteomes" id="UP001157502">
    <property type="component" value="Chromosome 20"/>
</dbReference>
<name>A0ACC2FZD6_DALPE</name>
<evidence type="ECO:0000313" key="2">
    <source>
        <dbReference type="Proteomes" id="UP001157502"/>
    </source>
</evidence>
<gene>
    <name evidence="1" type="ORF">DPEC_G00239400</name>
</gene>
<organism evidence="1 2">
    <name type="scientific">Dallia pectoralis</name>
    <name type="common">Alaska blackfish</name>
    <dbReference type="NCBI Taxonomy" id="75939"/>
    <lineage>
        <taxon>Eukaryota</taxon>
        <taxon>Metazoa</taxon>
        <taxon>Chordata</taxon>
        <taxon>Craniata</taxon>
        <taxon>Vertebrata</taxon>
        <taxon>Euteleostomi</taxon>
        <taxon>Actinopterygii</taxon>
        <taxon>Neopterygii</taxon>
        <taxon>Teleostei</taxon>
        <taxon>Protacanthopterygii</taxon>
        <taxon>Esociformes</taxon>
        <taxon>Umbridae</taxon>
        <taxon>Dallia</taxon>
    </lineage>
</organism>
<reference evidence="1" key="1">
    <citation type="submission" date="2021-05" db="EMBL/GenBank/DDBJ databases">
        <authorList>
            <person name="Pan Q."/>
            <person name="Jouanno E."/>
            <person name="Zahm M."/>
            <person name="Klopp C."/>
            <person name="Cabau C."/>
            <person name="Louis A."/>
            <person name="Berthelot C."/>
            <person name="Parey E."/>
            <person name="Roest Crollius H."/>
            <person name="Montfort J."/>
            <person name="Robinson-Rechavi M."/>
            <person name="Bouchez O."/>
            <person name="Lampietro C."/>
            <person name="Lopez Roques C."/>
            <person name="Donnadieu C."/>
            <person name="Postlethwait J."/>
            <person name="Bobe J."/>
            <person name="Dillon D."/>
            <person name="Chandos A."/>
            <person name="von Hippel F."/>
            <person name="Guiguen Y."/>
        </authorList>
    </citation>
    <scope>NUCLEOTIDE SEQUENCE</scope>
    <source>
        <strain evidence="1">YG-Jan2019</strain>
    </source>
</reference>
<keyword evidence="2" id="KW-1185">Reference proteome</keyword>
<evidence type="ECO:0000313" key="1">
    <source>
        <dbReference type="EMBL" id="KAJ7996666.1"/>
    </source>
</evidence>
<accession>A0ACC2FZD6</accession>
<comment type="caution">
    <text evidence="1">The sequence shown here is derived from an EMBL/GenBank/DDBJ whole genome shotgun (WGS) entry which is preliminary data.</text>
</comment>